<feature type="domain" description="Transposase IS701-like DDE" evidence="2">
    <location>
        <begin position="5"/>
        <end position="105"/>
    </location>
</feature>
<reference evidence="3" key="2">
    <citation type="journal article" date="2014" name="ISME J.">
        <title>Microbial stratification in low pH oxic and suboxic macroscopic growths along an acid mine drainage.</title>
        <authorList>
            <person name="Mendez-Garcia C."/>
            <person name="Mesa V."/>
            <person name="Sprenger R.R."/>
            <person name="Richter M."/>
            <person name="Diez M.S."/>
            <person name="Solano J."/>
            <person name="Bargiela R."/>
            <person name="Golyshina O.V."/>
            <person name="Manteca A."/>
            <person name="Ramos J.L."/>
            <person name="Gallego J.R."/>
            <person name="Llorente I."/>
            <person name="Martins Dos Santos V.A."/>
            <person name="Jensen O.N."/>
            <person name="Pelaez A.I."/>
            <person name="Sanchez J."/>
            <person name="Ferrer M."/>
        </authorList>
    </citation>
    <scope>NUCLEOTIDE SEQUENCE</scope>
</reference>
<accession>T0Z375</accession>
<feature type="region of interest" description="Disordered" evidence="1">
    <location>
        <begin position="54"/>
        <end position="81"/>
    </location>
</feature>
<dbReference type="EMBL" id="AUZX01011700">
    <property type="protein sequence ID" value="EQD42406.1"/>
    <property type="molecule type" value="Genomic_DNA"/>
</dbReference>
<dbReference type="InterPro" id="IPR038721">
    <property type="entry name" value="IS701-like_DDE_dom"/>
</dbReference>
<evidence type="ECO:0000313" key="3">
    <source>
        <dbReference type="EMBL" id="EQD42406.1"/>
    </source>
</evidence>
<evidence type="ECO:0000259" key="2">
    <source>
        <dbReference type="Pfam" id="PF13546"/>
    </source>
</evidence>
<proteinExistence type="predicted"/>
<feature type="non-terminal residue" evidence="3">
    <location>
        <position position="134"/>
    </location>
</feature>
<reference evidence="3" key="1">
    <citation type="submission" date="2013-08" db="EMBL/GenBank/DDBJ databases">
        <authorList>
            <person name="Mendez C."/>
            <person name="Richter M."/>
            <person name="Ferrer M."/>
            <person name="Sanchez J."/>
        </authorList>
    </citation>
    <scope>NUCLEOTIDE SEQUENCE</scope>
</reference>
<organism evidence="3">
    <name type="scientific">mine drainage metagenome</name>
    <dbReference type="NCBI Taxonomy" id="410659"/>
    <lineage>
        <taxon>unclassified sequences</taxon>
        <taxon>metagenomes</taxon>
        <taxon>ecological metagenomes</taxon>
    </lineage>
</organism>
<gene>
    <name evidence="3" type="ORF">B1A_15935</name>
</gene>
<dbReference type="AlphaFoldDB" id="T0Z375"/>
<dbReference type="Pfam" id="PF13546">
    <property type="entry name" value="DDE_5"/>
    <property type="match status" value="1"/>
</dbReference>
<comment type="caution">
    <text evidence="3">The sequence shown here is derived from an EMBL/GenBank/DDBJ whole genome shotgun (WGS) entry which is preliminary data.</text>
</comment>
<name>T0Z375_9ZZZZ</name>
<evidence type="ECO:0000256" key="1">
    <source>
        <dbReference type="SAM" id="MobiDB-lite"/>
    </source>
</evidence>
<feature type="non-terminal residue" evidence="3">
    <location>
        <position position="1"/>
    </location>
</feature>
<protein>
    <submittedName>
        <fullName evidence="3">Transposase, IS4</fullName>
    </submittedName>
</protein>
<sequence>HKGGTTLPDLGARAVQRLAQRHPDRTFHLIADGAYAPLAGVELPRTTVTSRIRRDAALYDLPPPRRPGQNGRPRKRGDRLPSLTVWARRTQKGWENVVVDRRGRLQRRLVLSRIVLWYGTCGVRPIRVVVSRDP</sequence>